<dbReference type="Pfam" id="PF12705">
    <property type="entry name" value="PDDEXK_1"/>
    <property type="match status" value="1"/>
</dbReference>
<sequence>MRTIFNESVSQVISAKSFERAQLVDQISKLPSEPASWARDAIALLDEIARSRNPQVIFLPQRLSVSTLLTLQSDPSELALRIRRPMPSHTDIYAQRGTNFHSWIEKHFKSPTLFSDDEIALESGGSDLELEILKQRWFESDWAKLTPYEVETSFETVLGGVLIRGRMDAIYRFQTPDKDRVPGNDFRYEVVDWKTGKVKDGEELANATIQLAAYRLAFSRLTGLPINLISAAFHYVAENQTLRPADLMDEADLIALVENVKVFQ</sequence>
<reference evidence="2" key="1">
    <citation type="submission" date="2020-05" db="EMBL/GenBank/DDBJ databases">
        <authorList>
            <person name="Chiriac C."/>
            <person name="Salcher M."/>
            <person name="Ghai R."/>
            <person name="Kavagutti S V."/>
        </authorList>
    </citation>
    <scope>NUCLEOTIDE SEQUENCE</scope>
</reference>
<accession>A0A6J6MT48</accession>
<name>A0A6J6MT48_9ZZZZ</name>
<dbReference type="AlphaFoldDB" id="A0A6J6MT48"/>
<dbReference type="InterPro" id="IPR038726">
    <property type="entry name" value="PDDEXK_AddAB-type"/>
</dbReference>
<organism evidence="2">
    <name type="scientific">freshwater metagenome</name>
    <dbReference type="NCBI Taxonomy" id="449393"/>
    <lineage>
        <taxon>unclassified sequences</taxon>
        <taxon>metagenomes</taxon>
        <taxon>ecological metagenomes</taxon>
    </lineage>
</organism>
<dbReference type="Gene3D" id="3.90.320.10">
    <property type="match status" value="1"/>
</dbReference>
<gene>
    <name evidence="2" type="ORF">UFOPK2312_00867</name>
</gene>
<evidence type="ECO:0000313" key="2">
    <source>
        <dbReference type="EMBL" id="CAB4676114.1"/>
    </source>
</evidence>
<proteinExistence type="predicted"/>
<dbReference type="InterPro" id="IPR011335">
    <property type="entry name" value="Restrct_endonuc-II-like"/>
</dbReference>
<evidence type="ECO:0000259" key="1">
    <source>
        <dbReference type="Pfam" id="PF12705"/>
    </source>
</evidence>
<dbReference type="EMBL" id="CAEZWY010000111">
    <property type="protein sequence ID" value="CAB4676114.1"/>
    <property type="molecule type" value="Genomic_DNA"/>
</dbReference>
<feature type="domain" description="PD-(D/E)XK endonuclease-like" evidence="1">
    <location>
        <begin position="62"/>
        <end position="236"/>
    </location>
</feature>
<dbReference type="InterPro" id="IPR011604">
    <property type="entry name" value="PDDEXK-like_dom_sf"/>
</dbReference>
<protein>
    <submittedName>
        <fullName evidence="2">Unannotated protein</fullName>
    </submittedName>
</protein>
<dbReference type="SUPFAM" id="SSF52980">
    <property type="entry name" value="Restriction endonuclease-like"/>
    <property type="match status" value="1"/>
</dbReference>